<dbReference type="EMBL" id="JAQQWL010000016">
    <property type="protein sequence ID" value="KAK8038399.1"/>
    <property type="molecule type" value="Genomic_DNA"/>
</dbReference>
<reference evidence="1 2" key="1">
    <citation type="submission" date="2023-01" db="EMBL/GenBank/DDBJ databases">
        <title>Analysis of 21 Apiospora genomes using comparative genomics revels a genus with tremendous synthesis potential of carbohydrate active enzymes and secondary metabolites.</title>
        <authorList>
            <person name="Sorensen T."/>
        </authorList>
    </citation>
    <scope>NUCLEOTIDE SEQUENCE [LARGE SCALE GENOMIC DNA]</scope>
    <source>
        <strain evidence="1 2">CBS 135458</strain>
    </source>
</reference>
<protein>
    <recommendedName>
        <fullName evidence="3">Velvet domain-containing protein</fullName>
    </recommendedName>
</protein>
<evidence type="ECO:0008006" key="3">
    <source>
        <dbReference type="Google" id="ProtNLM"/>
    </source>
</evidence>
<proteinExistence type="predicted"/>
<sequence>MEVEVQPFTVIQAGVVMKCPFIISTSAPCNFFHAVLVNLSGKVLEDHLMSEPVTTPKILYANPGHDLSAKALHFGIFRKLTIVCSGRYKIRVDAHTVDSQGATCQQCVVSSAFTVQSGPVDSGKPTPDERSILRWLKKMGIRTGRI</sequence>
<organism evidence="1 2">
    <name type="scientific">Apiospora phragmitis</name>
    <dbReference type="NCBI Taxonomy" id="2905665"/>
    <lineage>
        <taxon>Eukaryota</taxon>
        <taxon>Fungi</taxon>
        <taxon>Dikarya</taxon>
        <taxon>Ascomycota</taxon>
        <taxon>Pezizomycotina</taxon>
        <taxon>Sordariomycetes</taxon>
        <taxon>Xylariomycetidae</taxon>
        <taxon>Amphisphaeriales</taxon>
        <taxon>Apiosporaceae</taxon>
        <taxon>Apiospora</taxon>
    </lineage>
</organism>
<keyword evidence="2" id="KW-1185">Reference proteome</keyword>
<evidence type="ECO:0000313" key="2">
    <source>
        <dbReference type="Proteomes" id="UP001480595"/>
    </source>
</evidence>
<dbReference type="Proteomes" id="UP001480595">
    <property type="component" value="Unassembled WGS sequence"/>
</dbReference>
<comment type="caution">
    <text evidence="1">The sequence shown here is derived from an EMBL/GenBank/DDBJ whole genome shotgun (WGS) entry which is preliminary data.</text>
</comment>
<accession>A0ABR1SVQ4</accession>
<gene>
    <name evidence="1" type="ORF">PG994_015166</name>
</gene>
<name>A0ABR1SVQ4_9PEZI</name>
<dbReference type="RefSeq" id="XP_066708251.1">
    <property type="nucleotide sequence ID" value="XM_066866575.1"/>
</dbReference>
<evidence type="ECO:0000313" key="1">
    <source>
        <dbReference type="EMBL" id="KAK8038399.1"/>
    </source>
</evidence>
<dbReference type="GeneID" id="92099638"/>